<organism evidence="12">
    <name type="scientific">marine metagenome</name>
    <dbReference type="NCBI Taxonomy" id="408172"/>
    <lineage>
        <taxon>unclassified sequences</taxon>
        <taxon>metagenomes</taxon>
        <taxon>ecological metagenomes</taxon>
    </lineage>
</organism>
<keyword evidence="6" id="KW-0472">Membrane</keyword>
<dbReference type="EMBL" id="UINC01002643">
    <property type="protein sequence ID" value="SUZ98840.1"/>
    <property type="molecule type" value="Genomic_DNA"/>
</dbReference>
<dbReference type="PANTHER" id="PTHR30069">
    <property type="entry name" value="TONB-DEPENDENT OUTER MEMBRANE RECEPTOR"/>
    <property type="match status" value="1"/>
</dbReference>
<dbReference type="InterPro" id="IPR036942">
    <property type="entry name" value="Beta-barrel_TonB_sf"/>
</dbReference>
<evidence type="ECO:0000256" key="9">
    <source>
        <dbReference type="SAM" id="MobiDB-lite"/>
    </source>
</evidence>
<evidence type="ECO:0000256" key="7">
    <source>
        <dbReference type="ARBA" id="ARBA00023170"/>
    </source>
</evidence>
<dbReference type="InterPro" id="IPR000531">
    <property type="entry name" value="Beta-barrel_TonB"/>
</dbReference>
<name>A0A381S444_9ZZZZ</name>
<dbReference type="GO" id="GO:0009279">
    <property type="term" value="C:cell outer membrane"/>
    <property type="evidence" value="ECO:0007669"/>
    <property type="project" value="UniProtKB-SubCell"/>
</dbReference>
<dbReference type="SUPFAM" id="SSF56935">
    <property type="entry name" value="Porins"/>
    <property type="match status" value="1"/>
</dbReference>
<sequence length="686" mass="77757">MKLYLNILCIFLCLSINPVFSQVIDEIVVTGNKSKSLLLNSAGNIAFIAEEEIVFISSHTPAEILNRLPGFYISQGSGQEHLTSIRSPILSGGAGAGSFLYLEDGIPLRSPGFGNVNGLMETIMEIGERTEVIRGPGSVLYGSNAIHGVVNVLTELRDEDDHNHFGIHYSKHEAFADVSFFRSSVDESTSLKFYWKEDNGHSHNHGHEEDNGHEEEENFDQPHYGQQKFLLRKDIFKGSRNYTFSLSGTNLNQETMGYIKGFQAYKDEEKRSINPDPEAFRDTYSIRSYLKIVQELSKGSIILTPYLRYTDMDFKMHFLPGKPLEENSHKSLGLQVLYNRPFGNNVFYIGSDLEITEGDLNEFQSAPDVSFGPRLAYPNGAHYDYNIDSQIISFFINTEWNLNKKTSLTAGFRIENVEYNYNTNIESGTKGRIQIASNRSDDFTNVSPKLALNHKINESLSLFANLSRGSRAPQTTDLYRIQSKQIAGGAESEKLDSIEIGIRGLTGNLEFELVGYSMQKENFFFRDSQGFNVENGKTSHQGIEIGYYSKITENFEISGSASFAKHEYDFNHTPNGIEKGKTIDSAPDIIGNTRLSYLPTLGGRIEIEWLKIDDYPIDERNAHFYKGHDVFNLRAKFPLTEKINFGFAINNLTDEKYANRADYAFGNYRYFVGHEREFHFTFETEF</sequence>
<keyword evidence="3" id="KW-0812">Transmembrane</keyword>
<dbReference type="PANTHER" id="PTHR30069:SF29">
    <property type="entry name" value="HEMOGLOBIN AND HEMOGLOBIN-HAPTOGLOBIN-BINDING PROTEIN 1-RELATED"/>
    <property type="match status" value="1"/>
</dbReference>
<dbReference type="GO" id="GO:0044718">
    <property type="term" value="P:siderophore transmembrane transport"/>
    <property type="evidence" value="ECO:0007669"/>
    <property type="project" value="TreeGrafter"/>
</dbReference>
<dbReference type="InterPro" id="IPR012910">
    <property type="entry name" value="Plug_dom"/>
</dbReference>
<feature type="domain" description="TonB-dependent receptor plug" evidence="11">
    <location>
        <begin position="41"/>
        <end position="149"/>
    </location>
</feature>
<dbReference type="Gene3D" id="2.170.130.10">
    <property type="entry name" value="TonB-dependent receptor, plug domain"/>
    <property type="match status" value="1"/>
</dbReference>
<reference evidence="12" key="1">
    <citation type="submission" date="2018-05" db="EMBL/GenBank/DDBJ databases">
        <authorList>
            <person name="Lanie J.A."/>
            <person name="Ng W.-L."/>
            <person name="Kazmierczak K.M."/>
            <person name="Andrzejewski T.M."/>
            <person name="Davidsen T.M."/>
            <person name="Wayne K.J."/>
            <person name="Tettelin H."/>
            <person name="Glass J.I."/>
            <person name="Rusch D."/>
            <person name="Podicherti R."/>
            <person name="Tsui H.-C.T."/>
            <person name="Winkler M.E."/>
        </authorList>
    </citation>
    <scope>NUCLEOTIDE SEQUENCE</scope>
</reference>
<evidence type="ECO:0000259" key="10">
    <source>
        <dbReference type="Pfam" id="PF00593"/>
    </source>
</evidence>
<dbReference type="GO" id="GO:0015344">
    <property type="term" value="F:siderophore uptake transmembrane transporter activity"/>
    <property type="evidence" value="ECO:0007669"/>
    <property type="project" value="TreeGrafter"/>
</dbReference>
<dbReference type="Pfam" id="PF07715">
    <property type="entry name" value="Plug"/>
    <property type="match status" value="1"/>
</dbReference>
<protein>
    <recommendedName>
        <fullName evidence="13">TonB-dependent receptor plug domain-containing protein</fullName>
    </recommendedName>
</protein>
<proteinExistence type="predicted"/>
<evidence type="ECO:0000259" key="11">
    <source>
        <dbReference type="Pfam" id="PF07715"/>
    </source>
</evidence>
<keyword evidence="2" id="KW-0813">Transport</keyword>
<dbReference type="PROSITE" id="PS52016">
    <property type="entry name" value="TONB_DEPENDENT_REC_3"/>
    <property type="match status" value="1"/>
</dbReference>
<evidence type="ECO:0000256" key="1">
    <source>
        <dbReference type="ARBA" id="ARBA00004571"/>
    </source>
</evidence>
<keyword evidence="8" id="KW-0998">Cell outer membrane</keyword>
<evidence type="ECO:0000313" key="12">
    <source>
        <dbReference type="EMBL" id="SUZ98840.1"/>
    </source>
</evidence>
<feature type="region of interest" description="Disordered" evidence="9">
    <location>
        <begin position="202"/>
        <end position="221"/>
    </location>
</feature>
<comment type="subcellular location">
    <subcellularLocation>
        <location evidence="1">Cell outer membrane</location>
        <topology evidence="1">Multi-pass membrane protein</topology>
    </subcellularLocation>
</comment>
<evidence type="ECO:0000256" key="3">
    <source>
        <dbReference type="ARBA" id="ARBA00022692"/>
    </source>
</evidence>
<feature type="domain" description="TonB-dependent receptor-like beta-barrel" evidence="10">
    <location>
        <begin position="222"/>
        <end position="652"/>
    </location>
</feature>
<dbReference type="InterPro" id="IPR037066">
    <property type="entry name" value="Plug_dom_sf"/>
</dbReference>
<gene>
    <name evidence="12" type="ORF">METZ01_LOCUS51694</name>
</gene>
<evidence type="ECO:0000256" key="8">
    <source>
        <dbReference type="ARBA" id="ARBA00023237"/>
    </source>
</evidence>
<dbReference type="Gene3D" id="2.40.170.20">
    <property type="entry name" value="TonB-dependent receptor, beta-barrel domain"/>
    <property type="match status" value="1"/>
</dbReference>
<evidence type="ECO:0000256" key="2">
    <source>
        <dbReference type="ARBA" id="ARBA00022448"/>
    </source>
</evidence>
<dbReference type="AlphaFoldDB" id="A0A381S444"/>
<keyword evidence="4" id="KW-0732">Signal</keyword>
<keyword evidence="5" id="KW-0798">TonB box</keyword>
<dbReference type="Pfam" id="PF00593">
    <property type="entry name" value="TonB_dep_Rec_b-barrel"/>
    <property type="match status" value="1"/>
</dbReference>
<accession>A0A381S444</accession>
<dbReference type="InterPro" id="IPR039426">
    <property type="entry name" value="TonB-dep_rcpt-like"/>
</dbReference>
<evidence type="ECO:0000256" key="6">
    <source>
        <dbReference type="ARBA" id="ARBA00023136"/>
    </source>
</evidence>
<evidence type="ECO:0000256" key="5">
    <source>
        <dbReference type="ARBA" id="ARBA00023077"/>
    </source>
</evidence>
<keyword evidence="7" id="KW-0675">Receptor</keyword>
<evidence type="ECO:0008006" key="13">
    <source>
        <dbReference type="Google" id="ProtNLM"/>
    </source>
</evidence>
<evidence type="ECO:0000256" key="4">
    <source>
        <dbReference type="ARBA" id="ARBA00022729"/>
    </source>
</evidence>